<comment type="caution">
    <text evidence="2">The sequence shown here is derived from an EMBL/GenBank/DDBJ whole genome shotgun (WGS) entry which is preliminary data.</text>
</comment>
<name>A0ABN1ZQT5_9ACTN</name>
<dbReference type="EMBL" id="BAAAQD010000001">
    <property type="protein sequence ID" value="GAA1502339.1"/>
    <property type="molecule type" value="Genomic_DNA"/>
</dbReference>
<dbReference type="PANTHER" id="PTHR12526">
    <property type="entry name" value="GLYCOSYLTRANSFERASE"/>
    <property type="match status" value="1"/>
</dbReference>
<evidence type="ECO:0000313" key="3">
    <source>
        <dbReference type="Proteomes" id="UP001501470"/>
    </source>
</evidence>
<accession>A0ABN1ZQT5</accession>
<sequence>MRVLFFGTYDTAMHPRVGVLAEGLRGHGADVVECNAPLGVGTAARVAAVAQPWRLPSLVLTVARRWVSLARAARRVGAVDAVVVGYLGLLDVHLARLLFRRVPIVLDHMTGAGDTAADRRLGGRLRRRLLAAVDRAALRRADLIVVDTDEHRDALPARHHARSVAVAVGAPSAWFTAGREQATDAGARQAPDAPALRVVFFGLYTPLQGATVIGEAARLLAGEGVTFTMVGQGQDEAATRHAAEGADVAWLPWVPAGDLPALVAGHDVCLGIFGTSDKAMRVVPNKVFQGAAAGCAVVTSDSPPQRRALGDAALLVPAGDPHALATTLRRLATDRSETARLRQAARRLAEARFTPEHVVTPLWERLGDGGAGEPAGAGRLASRGRR</sequence>
<dbReference type="Gene3D" id="3.40.50.2000">
    <property type="entry name" value="Glycogen Phosphorylase B"/>
    <property type="match status" value="1"/>
</dbReference>
<feature type="region of interest" description="Disordered" evidence="1">
    <location>
        <begin position="364"/>
        <end position="386"/>
    </location>
</feature>
<dbReference type="SUPFAM" id="SSF53756">
    <property type="entry name" value="UDP-Glycosyltransferase/glycogen phosphorylase"/>
    <property type="match status" value="1"/>
</dbReference>
<keyword evidence="3" id="KW-1185">Reference proteome</keyword>
<dbReference type="RefSeq" id="WP_344500606.1">
    <property type="nucleotide sequence ID" value="NZ_BAAAQD010000001.1"/>
</dbReference>
<protein>
    <submittedName>
        <fullName evidence="2">Glycosyltransferase</fullName>
    </submittedName>
</protein>
<evidence type="ECO:0000256" key="1">
    <source>
        <dbReference type="SAM" id="MobiDB-lite"/>
    </source>
</evidence>
<proteinExistence type="predicted"/>
<dbReference type="Proteomes" id="UP001501470">
    <property type="component" value="Unassembled WGS sequence"/>
</dbReference>
<evidence type="ECO:0000313" key="2">
    <source>
        <dbReference type="EMBL" id="GAA1502339.1"/>
    </source>
</evidence>
<organism evidence="2 3">
    <name type="scientific">Dactylosporangium maewongense</name>
    <dbReference type="NCBI Taxonomy" id="634393"/>
    <lineage>
        <taxon>Bacteria</taxon>
        <taxon>Bacillati</taxon>
        <taxon>Actinomycetota</taxon>
        <taxon>Actinomycetes</taxon>
        <taxon>Micromonosporales</taxon>
        <taxon>Micromonosporaceae</taxon>
        <taxon>Dactylosporangium</taxon>
    </lineage>
</organism>
<gene>
    <name evidence="2" type="ORF">GCM10009827_013650</name>
</gene>
<feature type="compositionally biased region" description="Low complexity" evidence="1">
    <location>
        <begin position="376"/>
        <end position="386"/>
    </location>
</feature>
<dbReference type="Pfam" id="PF13692">
    <property type="entry name" value="Glyco_trans_1_4"/>
    <property type="match status" value="1"/>
</dbReference>
<reference evidence="2 3" key="1">
    <citation type="journal article" date="2019" name="Int. J. Syst. Evol. Microbiol.">
        <title>The Global Catalogue of Microorganisms (GCM) 10K type strain sequencing project: providing services to taxonomists for standard genome sequencing and annotation.</title>
        <authorList>
            <consortium name="The Broad Institute Genomics Platform"/>
            <consortium name="The Broad Institute Genome Sequencing Center for Infectious Disease"/>
            <person name="Wu L."/>
            <person name="Ma J."/>
        </authorList>
    </citation>
    <scope>NUCLEOTIDE SEQUENCE [LARGE SCALE GENOMIC DNA]</scope>
    <source>
        <strain evidence="2 3">JCM 15933</strain>
    </source>
</reference>